<dbReference type="PANTHER" id="PTHR43048:SF3">
    <property type="entry name" value="METHYLMALONYL-COA EPIMERASE, MITOCHONDRIAL"/>
    <property type="match status" value="1"/>
</dbReference>
<dbReference type="GO" id="GO:0046491">
    <property type="term" value="P:L-methylmalonyl-CoA metabolic process"/>
    <property type="evidence" value="ECO:0007669"/>
    <property type="project" value="TreeGrafter"/>
</dbReference>
<evidence type="ECO:0000259" key="2">
    <source>
        <dbReference type="PROSITE" id="PS51819"/>
    </source>
</evidence>
<evidence type="ECO:0000313" key="3">
    <source>
        <dbReference type="EMBL" id="KKL62890.1"/>
    </source>
</evidence>
<accession>A0A0F9FZY4</accession>
<dbReference type="InterPro" id="IPR037523">
    <property type="entry name" value="VOC_core"/>
</dbReference>
<dbReference type="PANTHER" id="PTHR43048">
    <property type="entry name" value="METHYLMALONYL-COA EPIMERASE"/>
    <property type="match status" value="1"/>
</dbReference>
<dbReference type="GO" id="GO:0004493">
    <property type="term" value="F:methylmalonyl-CoA epimerase activity"/>
    <property type="evidence" value="ECO:0007669"/>
    <property type="project" value="TreeGrafter"/>
</dbReference>
<reference evidence="3" key="1">
    <citation type="journal article" date="2015" name="Nature">
        <title>Complex archaea that bridge the gap between prokaryotes and eukaryotes.</title>
        <authorList>
            <person name="Spang A."/>
            <person name="Saw J.H."/>
            <person name="Jorgensen S.L."/>
            <person name="Zaremba-Niedzwiedzka K."/>
            <person name="Martijn J."/>
            <person name="Lind A.E."/>
            <person name="van Eijk R."/>
            <person name="Schleper C."/>
            <person name="Guy L."/>
            <person name="Ettema T.J."/>
        </authorList>
    </citation>
    <scope>NUCLEOTIDE SEQUENCE</scope>
</reference>
<keyword evidence="1" id="KW-0479">Metal-binding</keyword>
<dbReference type="Pfam" id="PF00903">
    <property type="entry name" value="Glyoxalase"/>
    <property type="match status" value="1"/>
</dbReference>
<dbReference type="GO" id="GO:0046872">
    <property type="term" value="F:metal ion binding"/>
    <property type="evidence" value="ECO:0007669"/>
    <property type="project" value="UniProtKB-KW"/>
</dbReference>
<feature type="domain" description="VOC" evidence="2">
    <location>
        <begin position="4"/>
        <end position="146"/>
    </location>
</feature>
<dbReference type="InterPro" id="IPR004360">
    <property type="entry name" value="Glyas_Fos-R_dOase_dom"/>
</dbReference>
<name>A0A0F9FZY4_9ZZZZ</name>
<dbReference type="InterPro" id="IPR029068">
    <property type="entry name" value="Glyas_Bleomycin-R_OHBP_Dase"/>
</dbReference>
<gene>
    <name evidence="3" type="ORF">LCGC14_2180630</name>
</gene>
<dbReference type="SUPFAM" id="SSF54593">
    <property type="entry name" value="Glyoxalase/Bleomycin resistance protein/Dihydroxybiphenyl dioxygenase"/>
    <property type="match status" value="1"/>
</dbReference>
<dbReference type="InterPro" id="IPR051785">
    <property type="entry name" value="MMCE/EMCE_epimerase"/>
</dbReference>
<dbReference type="EMBL" id="LAZR01028349">
    <property type="protein sequence ID" value="KKL62890.1"/>
    <property type="molecule type" value="Genomic_DNA"/>
</dbReference>
<dbReference type="Gene3D" id="3.10.180.10">
    <property type="entry name" value="2,3-Dihydroxybiphenyl 1,2-Dioxygenase, domain 1"/>
    <property type="match status" value="1"/>
</dbReference>
<proteinExistence type="predicted"/>
<protein>
    <recommendedName>
        <fullName evidence="2">VOC domain-containing protein</fullName>
    </recommendedName>
</protein>
<sequence length="148" mass="16661">MITGIHHGCVIVSDMQKSLVFYRDKLGLKEVMNLKFDADPVMMDLQGTEPKQHLVMLAAGNAHVELIHYLEPKGQQSDHAPCDFPNMHICLQVDDIMAAYEKAKQAGIHTFHREPVFIQDSGTPLDGYGYVYFRGPDNEILEFMQVAG</sequence>
<comment type="caution">
    <text evidence="3">The sequence shown here is derived from an EMBL/GenBank/DDBJ whole genome shotgun (WGS) entry which is preliminary data.</text>
</comment>
<organism evidence="3">
    <name type="scientific">marine sediment metagenome</name>
    <dbReference type="NCBI Taxonomy" id="412755"/>
    <lineage>
        <taxon>unclassified sequences</taxon>
        <taxon>metagenomes</taxon>
        <taxon>ecological metagenomes</taxon>
    </lineage>
</organism>
<dbReference type="PROSITE" id="PS51819">
    <property type="entry name" value="VOC"/>
    <property type="match status" value="1"/>
</dbReference>
<evidence type="ECO:0000256" key="1">
    <source>
        <dbReference type="ARBA" id="ARBA00022723"/>
    </source>
</evidence>
<dbReference type="AlphaFoldDB" id="A0A0F9FZY4"/>